<feature type="non-terminal residue" evidence="1">
    <location>
        <position position="1"/>
    </location>
</feature>
<evidence type="ECO:0000313" key="2">
    <source>
        <dbReference type="Proteomes" id="UP000245626"/>
    </source>
</evidence>
<name>A0ACD0NSJ6_9BASI</name>
<dbReference type="EMBL" id="KZ820145">
    <property type="protein sequence ID" value="PWN48769.1"/>
    <property type="molecule type" value="Genomic_DNA"/>
</dbReference>
<protein>
    <submittedName>
        <fullName evidence="1">Kinase-like protein</fullName>
    </submittedName>
</protein>
<proteinExistence type="predicted"/>
<feature type="non-terminal residue" evidence="1">
    <location>
        <position position="289"/>
    </location>
</feature>
<evidence type="ECO:0000313" key="1">
    <source>
        <dbReference type="EMBL" id="PWN48769.1"/>
    </source>
</evidence>
<accession>A0ACD0NSJ6</accession>
<sequence length="289" mass="32277">DADEPLDVIGQGTFGLIRKVRRKSDAMLFARKELNFERMSERDRKQIVAEVNILRTLNHENVVKYEERYVDSENGILYIVMEYCEGGDLGSVIKKCRKTNTLLPEDTVWSYLSQMTLALDVCHYRGGSTASSRSSAARAGSSSSDSTQATAANAIIHRDLKPDNVFLDSDQNIKLGDFGLSKQIAAQAFANTYVGTPYYMSPELATGKMYDFKSDIWALGCIVFELCALNPPFDATTQAELTHKIKLGQIPALPRQYSSELGEVVNAMLQLDPKRRPTTKQLLNFSQIK</sequence>
<dbReference type="Proteomes" id="UP000245626">
    <property type="component" value="Unassembled WGS sequence"/>
</dbReference>
<gene>
    <name evidence="1" type="ORF">IE53DRAFT_306179</name>
</gene>
<keyword evidence="2" id="KW-1185">Reference proteome</keyword>
<organism evidence="1 2">
    <name type="scientific">Violaceomyces palustris</name>
    <dbReference type="NCBI Taxonomy" id="1673888"/>
    <lineage>
        <taxon>Eukaryota</taxon>
        <taxon>Fungi</taxon>
        <taxon>Dikarya</taxon>
        <taxon>Basidiomycota</taxon>
        <taxon>Ustilaginomycotina</taxon>
        <taxon>Ustilaginomycetes</taxon>
        <taxon>Violaceomycetales</taxon>
        <taxon>Violaceomycetaceae</taxon>
        <taxon>Violaceomyces</taxon>
    </lineage>
</organism>
<reference evidence="1 2" key="1">
    <citation type="journal article" date="2018" name="Mol. Biol. Evol.">
        <title>Broad Genomic Sampling Reveals a Smut Pathogenic Ancestry of the Fungal Clade Ustilaginomycotina.</title>
        <authorList>
            <person name="Kijpornyongpan T."/>
            <person name="Mondo S.J."/>
            <person name="Barry K."/>
            <person name="Sandor L."/>
            <person name="Lee J."/>
            <person name="Lipzen A."/>
            <person name="Pangilinan J."/>
            <person name="LaButti K."/>
            <person name="Hainaut M."/>
            <person name="Henrissat B."/>
            <person name="Grigoriev I.V."/>
            <person name="Spatafora J.W."/>
            <person name="Aime M.C."/>
        </authorList>
    </citation>
    <scope>NUCLEOTIDE SEQUENCE [LARGE SCALE GENOMIC DNA]</scope>
    <source>
        <strain evidence="1 2">SA 807</strain>
    </source>
</reference>